<dbReference type="Proteomes" id="UP000509367">
    <property type="component" value="Chromosome"/>
</dbReference>
<feature type="compositionally biased region" description="Basic and acidic residues" evidence="1">
    <location>
        <begin position="138"/>
        <end position="149"/>
    </location>
</feature>
<dbReference type="RefSeq" id="WP_175277717.1">
    <property type="nucleotide sequence ID" value="NZ_CP054836.1"/>
</dbReference>
<accession>A0A6N1VFW5</accession>
<dbReference type="Pfam" id="PF04186">
    <property type="entry name" value="FxsA"/>
    <property type="match status" value="1"/>
</dbReference>
<feature type="region of interest" description="Disordered" evidence="1">
    <location>
        <begin position="138"/>
        <end position="161"/>
    </location>
</feature>
<feature type="transmembrane region" description="Helical" evidence="2">
    <location>
        <begin position="31"/>
        <end position="53"/>
    </location>
</feature>
<reference evidence="3 4" key="1">
    <citation type="submission" date="2020-06" db="EMBL/GenBank/DDBJ databases">
        <title>Oricola thermophila sp. nov. isolated from a tidal sediments.</title>
        <authorList>
            <person name="Kwon K.K."/>
            <person name="Yang S.-H."/>
            <person name="Park M.-J."/>
        </authorList>
    </citation>
    <scope>NUCLEOTIDE SEQUENCE [LARGE SCALE GENOMIC DNA]</scope>
    <source>
        <strain evidence="3 4">MEBiC13590</strain>
    </source>
</reference>
<keyword evidence="4" id="KW-1185">Reference proteome</keyword>
<dbReference type="EMBL" id="CP054836">
    <property type="protein sequence ID" value="QKV19826.1"/>
    <property type="molecule type" value="Genomic_DNA"/>
</dbReference>
<feature type="transmembrane region" description="Helical" evidence="2">
    <location>
        <begin position="6"/>
        <end position="24"/>
    </location>
</feature>
<organism evidence="3 4">
    <name type="scientific">Oricola thermophila</name>
    <dbReference type="NCBI Taxonomy" id="2742145"/>
    <lineage>
        <taxon>Bacteria</taxon>
        <taxon>Pseudomonadati</taxon>
        <taxon>Pseudomonadota</taxon>
        <taxon>Alphaproteobacteria</taxon>
        <taxon>Hyphomicrobiales</taxon>
        <taxon>Ahrensiaceae</taxon>
        <taxon>Oricola</taxon>
    </lineage>
</organism>
<keyword evidence="2" id="KW-1133">Transmembrane helix</keyword>
<evidence type="ECO:0000256" key="2">
    <source>
        <dbReference type="SAM" id="Phobius"/>
    </source>
</evidence>
<keyword evidence="2" id="KW-0472">Membrane</keyword>
<dbReference type="InterPro" id="IPR007313">
    <property type="entry name" value="FxsA"/>
</dbReference>
<evidence type="ECO:0000313" key="4">
    <source>
        <dbReference type="Proteomes" id="UP000509367"/>
    </source>
</evidence>
<feature type="transmembrane region" description="Helical" evidence="2">
    <location>
        <begin position="73"/>
        <end position="102"/>
    </location>
</feature>
<proteinExistence type="predicted"/>
<gene>
    <name evidence="3" type="primary">fxsA</name>
    <name evidence="3" type="ORF">HTY61_15895</name>
</gene>
<dbReference type="AlphaFoldDB" id="A0A6N1VFW5"/>
<dbReference type="KEGG" id="orm:HTY61_15895"/>
<dbReference type="NCBIfam" id="NF008528">
    <property type="entry name" value="PRK11463.1-2"/>
    <property type="match status" value="1"/>
</dbReference>
<dbReference type="GO" id="GO:0016020">
    <property type="term" value="C:membrane"/>
    <property type="evidence" value="ECO:0007669"/>
    <property type="project" value="InterPro"/>
</dbReference>
<evidence type="ECO:0000256" key="1">
    <source>
        <dbReference type="SAM" id="MobiDB-lite"/>
    </source>
</evidence>
<keyword evidence="2" id="KW-0812">Transmembrane</keyword>
<sequence length="161" mass="18046">MPFTLVPFMLLIIPLMEIGVFIAVGSQIGIFTTLGMIVLTAVIGSILMRVQGFGLLTRMRSEIDQGRMPGRDLVHGVMILVAGILLLTPGFVTDTLGFLLFVPALRDLLWRFLKSRIHVVAESQTRHETHRTYDSHTIDLSEAEYREEPNPQSPWSNDGRT</sequence>
<dbReference type="PANTHER" id="PTHR35335:SF1">
    <property type="entry name" value="UPF0716 PROTEIN FXSA"/>
    <property type="match status" value="1"/>
</dbReference>
<dbReference type="PANTHER" id="PTHR35335">
    <property type="entry name" value="UPF0716 PROTEIN FXSA"/>
    <property type="match status" value="1"/>
</dbReference>
<protein>
    <submittedName>
        <fullName evidence="3">Membrane protein FxsA</fullName>
    </submittedName>
</protein>
<evidence type="ECO:0000313" key="3">
    <source>
        <dbReference type="EMBL" id="QKV19826.1"/>
    </source>
</evidence>
<name>A0A6N1VFW5_9HYPH</name>